<protein>
    <submittedName>
        <fullName evidence="1">Uncharacterized protein</fullName>
    </submittedName>
</protein>
<dbReference type="AlphaFoldDB" id="A0A4Y1ZAT7"/>
<dbReference type="EMBL" id="BEXB01000010">
    <property type="protein sequence ID" value="GAY76041.1"/>
    <property type="molecule type" value="Genomic_DNA"/>
</dbReference>
<comment type="caution">
    <text evidence="1">The sequence shown here is derived from an EMBL/GenBank/DDBJ whole genome shotgun (WGS) entry which is preliminary data.</text>
</comment>
<gene>
    <name evidence="1" type="ORF">NBRC111894_1595</name>
</gene>
<reference evidence="1 2" key="1">
    <citation type="submission" date="2017-11" db="EMBL/GenBank/DDBJ databases">
        <title>Draft Genome Sequence of Sporolactobacillus inulinus NBRC 111894 Isolated from Koso, a Japanese Sugar-Vegetable Fermented Beverage.</title>
        <authorList>
            <person name="Chiou T.Y."/>
            <person name="Oshima K."/>
            <person name="Suda W."/>
            <person name="Hattori M."/>
            <person name="Takahashi T."/>
        </authorList>
    </citation>
    <scope>NUCLEOTIDE SEQUENCE [LARGE SCALE GENOMIC DNA]</scope>
    <source>
        <strain evidence="1 2">NBRC111894</strain>
    </source>
</reference>
<evidence type="ECO:0000313" key="2">
    <source>
        <dbReference type="Proteomes" id="UP000319716"/>
    </source>
</evidence>
<evidence type="ECO:0000313" key="1">
    <source>
        <dbReference type="EMBL" id="GAY76041.1"/>
    </source>
</evidence>
<proteinExistence type="predicted"/>
<sequence length="54" mass="6382">MPQSCIGNGWFKQNDLAIYRKNRYDYFADEMKIKPERPGVYPQCISRFSGAFFP</sequence>
<name>A0A4Y1ZAT7_9BACL</name>
<accession>A0A4Y1ZAT7</accession>
<dbReference type="Proteomes" id="UP000319716">
    <property type="component" value="Unassembled WGS sequence"/>
</dbReference>
<organism evidence="1 2">
    <name type="scientific">Sporolactobacillus inulinus</name>
    <dbReference type="NCBI Taxonomy" id="2078"/>
    <lineage>
        <taxon>Bacteria</taxon>
        <taxon>Bacillati</taxon>
        <taxon>Bacillota</taxon>
        <taxon>Bacilli</taxon>
        <taxon>Bacillales</taxon>
        <taxon>Sporolactobacillaceae</taxon>
        <taxon>Sporolactobacillus</taxon>
    </lineage>
</organism>